<dbReference type="AlphaFoldDB" id="A0A1Y2BZH6"/>
<dbReference type="InterPro" id="IPR001214">
    <property type="entry name" value="SET_dom"/>
</dbReference>
<gene>
    <name evidence="3" type="ORF">BCR33DRAFT_719566</name>
</gene>
<dbReference type="OrthoDB" id="5945798at2759"/>
<accession>A0A1Y2BZH6</accession>
<sequence length="402" mass="44834">MVLIVHPSIEVRAIPHKGLGFICVAPEGIAADTMLLRETALEAWSPPANPYNASTTAAKLAFRIRNDASETVTPLIQNLFPKSLDLIDHSDLSKCSDAAQEEMLQLVMDWELESGCNLKPGWSPVLKEELVRLWFVVECNSFPTGFLTTLSYANHSCNPNCTVFEEDGTTTNDDDDGDDDDASDSDAEEQSPNPIYSMWTKRDIPHGHEITISYLDMTTQIQMAAARQQRLRSKFLFDCKCDLCNVETPRIGLLKDTGSIDPETGEMRKLYSPRNEDFTCAAFYTVAGCTGAVGRWTGVCNTCNTEYNKTQWEYVSRGTSALIQKMRKQLGDANDIIKAGGNGDEFVAELTKHKAELEESKIEADKLLHSSHLAYGPLQTCLDKLGSLIRREEYKKKRQQAK</sequence>
<organism evidence="3 4">
    <name type="scientific">Rhizoclosmatium globosum</name>
    <dbReference type="NCBI Taxonomy" id="329046"/>
    <lineage>
        <taxon>Eukaryota</taxon>
        <taxon>Fungi</taxon>
        <taxon>Fungi incertae sedis</taxon>
        <taxon>Chytridiomycota</taxon>
        <taxon>Chytridiomycota incertae sedis</taxon>
        <taxon>Chytridiomycetes</taxon>
        <taxon>Chytridiales</taxon>
        <taxon>Chytriomycetaceae</taxon>
        <taxon>Rhizoclosmatium</taxon>
    </lineage>
</organism>
<protein>
    <recommendedName>
        <fullName evidence="2">SET domain-containing protein</fullName>
    </recommendedName>
</protein>
<feature type="region of interest" description="Disordered" evidence="1">
    <location>
        <begin position="167"/>
        <end position="200"/>
    </location>
</feature>
<dbReference type="SUPFAM" id="SSF82199">
    <property type="entry name" value="SET domain"/>
    <property type="match status" value="1"/>
</dbReference>
<dbReference type="Pfam" id="PF00856">
    <property type="entry name" value="SET"/>
    <property type="match status" value="1"/>
</dbReference>
<feature type="domain" description="SET" evidence="2">
    <location>
        <begin position="7"/>
        <end position="215"/>
    </location>
</feature>
<name>A0A1Y2BZH6_9FUNG</name>
<evidence type="ECO:0000313" key="3">
    <source>
        <dbReference type="EMBL" id="ORY40182.1"/>
    </source>
</evidence>
<dbReference type="CDD" id="cd20071">
    <property type="entry name" value="SET_SMYD"/>
    <property type="match status" value="1"/>
</dbReference>
<dbReference type="PROSITE" id="PS50280">
    <property type="entry name" value="SET"/>
    <property type="match status" value="1"/>
</dbReference>
<dbReference type="InterPro" id="IPR050869">
    <property type="entry name" value="H3K4_H4K5_MeTrfase"/>
</dbReference>
<dbReference type="Gene3D" id="2.170.270.10">
    <property type="entry name" value="SET domain"/>
    <property type="match status" value="1"/>
</dbReference>
<dbReference type="PANTHER" id="PTHR12197">
    <property type="entry name" value="HISTONE-LYSINE N-METHYLTRANSFERASE SMYD"/>
    <property type="match status" value="1"/>
</dbReference>
<dbReference type="STRING" id="329046.A0A1Y2BZH6"/>
<dbReference type="InterPro" id="IPR046341">
    <property type="entry name" value="SET_dom_sf"/>
</dbReference>
<comment type="caution">
    <text evidence="3">The sequence shown here is derived from an EMBL/GenBank/DDBJ whole genome shotgun (WGS) entry which is preliminary data.</text>
</comment>
<dbReference type="EMBL" id="MCGO01000036">
    <property type="protein sequence ID" value="ORY40182.1"/>
    <property type="molecule type" value="Genomic_DNA"/>
</dbReference>
<evidence type="ECO:0000259" key="2">
    <source>
        <dbReference type="PROSITE" id="PS50280"/>
    </source>
</evidence>
<proteinExistence type="predicted"/>
<feature type="compositionally biased region" description="Acidic residues" evidence="1">
    <location>
        <begin position="167"/>
        <end position="189"/>
    </location>
</feature>
<evidence type="ECO:0000313" key="4">
    <source>
        <dbReference type="Proteomes" id="UP000193642"/>
    </source>
</evidence>
<evidence type="ECO:0000256" key="1">
    <source>
        <dbReference type="SAM" id="MobiDB-lite"/>
    </source>
</evidence>
<dbReference type="Proteomes" id="UP000193642">
    <property type="component" value="Unassembled WGS sequence"/>
</dbReference>
<keyword evidence="4" id="KW-1185">Reference proteome</keyword>
<reference evidence="3 4" key="1">
    <citation type="submission" date="2016-07" db="EMBL/GenBank/DDBJ databases">
        <title>Pervasive Adenine N6-methylation of Active Genes in Fungi.</title>
        <authorList>
            <consortium name="DOE Joint Genome Institute"/>
            <person name="Mondo S.J."/>
            <person name="Dannebaum R.O."/>
            <person name="Kuo R.C."/>
            <person name="Labutti K."/>
            <person name="Haridas S."/>
            <person name="Kuo A."/>
            <person name="Salamov A."/>
            <person name="Ahrendt S.R."/>
            <person name="Lipzen A."/>
            <person name="Sullivan W."/>
            <person name="Andreopoulos W.B."/>
            <person name="Clum A."/>
            <person name="Lindquist E."/>
            <person name="Daum C."/>
            <person name="Ramamoorthy G.K."/>
            <person name="Gryganskyi A."/>
            <person name="Culley D."/>
            <person name="Magnuson J.K."/>
            <person name="James T.Y."/>
            <person name="O'Malley M.A."/>
            <person name="Stajich J.E."/>
            <person name="Spatafora J.W."/>
            <person name="Visel A."/>
            <person name="Grigoriev I.V."/>
        </authorList>
    </citation>
    <scope>NUCLEOTIDE SEQUENCE [LARGE SCALE GENOMIC DNA]</scope>
    <source>
        <strain evidence="3 4">JEL800</strain>
    </source>
</reference>